<dbReference type="GO" id="GO:0016787">
    <property type="term" value="F:hydrolase activity"/>
    <property type="evidence" value="ECO:0007669"/>
    <property type="project" value="UniProtKB-KW"/>
</dbReference>
<feature type="chain" id="PRO_5021275619" evidence="1">
    <location>
        <begin position="20"/>
        <end position="436"/>
    </location>
</feature>
<sequence length="436" mass="48786">MKLKLLAITASFSALSVSANDNANAMYSVPVAAKDQVTLSNWTHPDYNHWAFQNIGIHPTVMVPRDGNISVLPSELDSSIAKLKFEHAGVNYTVEEAMINDRTDGYIIIKDGNVVHEEYFGTFGPKDHHMWASSTKSLIGQAVGLLVEQGKIDPNKAVETYIEELKGSHFGKQTVRTILNMTSALDYSEDYANITPGTMHFEYFRRLGLVPAYDLMAIDPTKDDTPRGLLEFAPEFTQNSVLAPNYKYEYHSPNVDVAGWLIARVSGQPLQQFIAENIWYKLGAEHDATFMADMTFTPVATGGFTTTLRDFARVGIAMANNGQYNGQQIFSEAWIKDTFALTENEKLHMNRSVYKDQDSGVYDQWLEGYKNYLWVHNSEKGIATFRGVFGQHLYINQEKNLVIATFSSAESASNAARATNQPRLAAFEAIADHYKK</sequence>
<comment type="caution">
    <text evidence="3">The sequence shown here is derived from an EMBL/GenBank/DDBJ whole genome shotgun (WGS) entry which is preliminary data.</text>
</comment>
<accession>A0A4Y3IPV9</accession>
<organism evidence="3 4">
    <name type="scientific">Vibrio comitans NBRC 102076</name>
    <dbReference type="NCBI Taxonomy" id="1219078"/>
    <lineage>
        <taxon>Bacteria</taxon>
        <taxon>Pseudomonadati</taxon>
        <taxon>Pseudomonadota</taxon>
        <taxon>Gammaproteobacteria</taxon>
        <taxon>Vibrionales</taxon>
        <taxon>Vibrionaceae</taxon>
        <taxon>Vibrio</taxon>
    </lineage>
</organism>
<name>A0A4Y3IPV9_9VIBR</name>
<dbReference type="Proteomes" id="UP000318242">
    <property type="component" value="Unassembled WGS sequence"/>
</dbReference>
<dbReference type="PANTHER" id="PTHR43283">
    <property type="entry name" value="BETA-LACTAMASE-RELATED"/>
    <property type="match status" value="1"/>
</dbReference>
<dbReference type="EMBL" id="BJLH01000010">
    <property type="protein sequence ID" value="GEA61162.1"/>
    <property type="molecule type" value="Genomic_DNA"/>
</dbReference>
<dbReference type="Gene3D" id="3.40.710.10">
    <property type="entry name" value="DD-peptidase/beta-lactamase superfamily"/>
    <property type="match status" value="1"/>
</dbReference>
<dbReference type="InterPro" id="IPR001466">
    <property type="entry name" value="Beta-lactam-related"/>
</dbReference>
<keyword evidence="4" id="KW-1185">Reference proteome</keyword>
<feature type="signal peptide" evidence="1">
    <location>
        <begin position="1"/>
        <end position="19"/>
    </location>
</feature>
<dbReference type="PANTHER" id="PTHR43283:SF7">
    <property type="entry name" value="BETA-LACTAMASE-RELATED DOMAIN-CONTAINING PROTEIN"/>
    <property type="match status" value="1"/>
</dbReference>
<dbReference type="AlphaFoldDB" id="A0A4Y3IPV9"/>
<dbReference type="OrthoDB" id="9814204at2"/>
<evidence type="ECO:0000313" key="3">
    <source>
        <dbReference type="EMBL" id="GEA61162.1"/>
    </source>
</evidence>
<dbReference type="Pfam" id="PF00144">
    <property type="entry name" value="Beta-lactamase"/>
    <property type="match status" value="1"/>
</dbReference>
<dbReference type="SUPFAM" id="SSF56601">
    <property type="entry name" value="beta-lactamase/transpeptidase-like"/>
    <property type="match status" value="1"/>
</dbReference>
<feature type="domain" description="Beta-lactamase-related" evidence="2">
    <location>
        <begin position="106"/>
        <end position="418"/>
    </location>
</feature>
<dbReference type="InterPro" id="IPR050789">
    <property type="entry name" value="Diverse_Enzym_Activities"/>
</dbReference>
<dbReference type="RefSeq" id="WP_141271549.1">
    <property type="nucleotide sequence ID" value="NZ_BJLH01000010.1"/>
</dbReference>
<dbReference type="InterPro" id="IPR012338">
    <property type="entry name" value="Beta-lactam/transpept-like"/>
</dbReference>
<keyword evidence="1" id="KW-0732">Signal</keyword>
<gene>
    <name evidence="3" type="ORF">VCO01S_23550</name>
</gene>
<keyword evidence="3" id="KW-0378">Hydrolase</keyword>
<protein>
    <submittedName>
        <fullName evidence="3">6-aminohexanoate-dimer hydrolase</fullName>
    </submittedName>
</protein>
<evidence type="ECO:0000259" key="2">
    <source>
        <dbReference type="Pfam" id="PF00144"/>
    </source>
</evidence>
<evidence type="ECO:0000313" key="4">
    <source>
        <dbReference type="Proteomes" id="UP000318242"/>
    </source>
</evidence>
<reference evidence="3 4" key="1">
    <citation type="submission" date="2019-06" db="EMBL/GenBank/DDBJ databases">
        <title>Whole genome shotgun sequence of Vibrio comitans NBRC 102076.</title>
        <authorList>
            <person name="Hosoyama A."/>
            <person name="Uohara A."/>
            <person name="Ohji S."/>
            <person name="Ichikawa N."/>
        </authorList>
    </citation>
    <scope>NUCLEOTIDE SEQUENCE [LARGE SCALE GENOMIC DNA]</scope>
    <source>
        <strain evidence="3 4">NBRC 102076</strain>
    </source>
</reference>
<proteinExistence type="predicted"/>
<evidence type="ECO:0000256" key="1">
    <source>
        <dbReference type="SAM" id="SignalP"/>
    </source>
</evidence>